<evidence type="ECO:0000313" key="2">
    <source>
        <dbReference type="Proteomes" id="UP001233999"/>
    </source>
</evidence>
<reference evidence="1" key="2">
    <citation type="submission" date="2023-05" db="EMBL/GenBank/DDBJ databases">
        <authorList>
            <person name="Fouks B."/>
        </authorList>
    </citation>
    <scope>NUCLEOTIDE SEQUENCE</scope>
    <source>
        <strain evidence="1">Stay&amp;Tobe</strain>
        <tissue evidence="1">Testes</tissue>
    </source>
</reference>
<dbReference type="AlphaFoldDB" id="A0AAD8E5K6"/>
<sequence length="58" mass="6609">RTYTYGRLVARRKVTVNTFAGSTVPWTTPDSGRPCLISFVKFVISHILRLIGLRQTKE</sequence>
<feature type="non-terminal residue" evidence="1">
    <location>
        <position position="1"/>
    </location>
</feature>
<reference evidence="1" key="1">
    <citation type="journal article" date="2023" name="IScience">
        <title>Live-bearing cockroach genome reveals convergent evolutionary mechanisms linked to viviparity in insects and beyond.</title>
        <authorList>
            <person name="Fouks B."/>
            <person name="Harrison M.C."/>
            <person name="Mikhailova A.A."/>
            <person name="Marchal E."/>
            <person name="English S."/>
            <person name="Carruthers M."/>
            <person name="Jennings E.C."/>
            <person name="Chiamaka E.L."/>
            <person name="Frigard R.A."/>
            <person name="Pippel M."/>
            <person name="Attardo G.M."/>
            <person name="Benoit J.B."/>
            <person name="Bornberg-Bauer E."/>
            <person name="Tobe S.S."/>
        </authorList>
    </citation>
    <scope>NUCLEOTIDE SEQUENCE</scope>
    <source>
        <strain evidence="1">Stay&amp;Tobe</strain>
    </source>
</reference>
<dbReference type="Proteomes" id="UP001233999">
    <property type="component" value="Unassembled WGS sequence"/>
</dbReference>
<evidence type="ECO:0000313" key="1">
    <source>
        <dbReference type="EMBL" id="KAJ9577661.1"/>
    </source>
</evidence>
<name>A0AAD8E5K6_DIPPU</name>
<gene>
    <name evidence="1" type="ORF">L9F63_005741</name>
</gene>
<organism evidence="1 2">
    <name type="scientific">Diploptera punctata</name>
    <name type="common">Pacific beetle cockroach</name>
    <dbReference type="NCBI Taxonomy" id="6984"/>
    <lineage>
        <taxon>Eukaryota</taxon>
        <taxon>Metazoa</taxon>
        <taxon>Ecdysozoa</taxon>
        <taxon>Arthropoda</taxon>
        <taxon>Hexapoda</taxon>
        <taxon>Insecta</taxon>
        <taxon>Pterygota</taxon>
        <taxon>Neoptera</taxon>
        <taxon>Polyneoptera</taxon>
        <taxon>Dictyoptera</taxon>
        <taxon>Blattodea</taxon>
        <taxon>Blaberoidea</taxon>
        <taxon>Blaberidae</taxon>
        <taxon>Diplopterinae</taxon>
        <taxon>Diploptera</taxon>
    </lineage>
</organism>
<keyword evidence="2" id="KW-1185">Reference proteome</keyword>
<dbReference type="EMBL" id="JASPKZ010009350">
    <property type="protein sequence ID" value="KAJ9577661.1"/>
    <property type="molecule type" value="Genomic_DNA"/>
</dbReference>
<comment type="caution">
    <text evidence="1">The sequence shown here is derived from an EMBL/GenBank/DDBJ whole genome shotgun (WGS) entry which is preliminary data.</text>
</comment>
<feature type="non-terminal residue" evidence="1">
    <location>
        <position position="58"/>
    </location>
</feature>
<protein>
    <submittedName>
        <fullName evidence="1">Uncharacterized protein</fullName>
    </submittedName>
</protein>
<proteinExistence type="predicted"/>
<accession>A0AAD8E5K6</accession>